<protein>
    <recommendedName>
        <fullName evidence="2">Reverse transcriptase domain-containing protein</fullName>
    </recommendedName>
</protein>
<dbReference type="CDD" id="cd01650">
    <property type="entry name" value="RT_nLTR_like"/>
    <property type="match status" value="1"/>
</dbReference>
<sequence>MTTLGAASTAANGGGGGGEGSSPAKRKAAEVVEVEDAISLGALKAELKAHQEAMKQDFQHAIGGVQKDMAERVTTVESEVTKQLQTTLALLKQLTDKQDNQGAKMAEVVEGQRYLEDKMEANQRSLEERIEKLETSGCNPGQSTTSVPTTDDGIGGRKPALIMGGWGDNTPANEVIEKATQILRQLKVDIEYQDAFVPGIRRGFALIPLKGARVGEGGEEYRQRIQIVRNAKIQTGHVREDTGQPRYAYLTISQPPERRRRARLAAKVKRCILELGGSHNDLEVEFATGTVWYGGARISSAVSPPKEGADKIGPGWVDVNEMAKALSGGKTTQQALTMLTWNVGGAGAKKVLDILLTLSRGGGPHANLATVNVVTLQEVICEPGIHIESSENWTLVMGKMDTEWRGEGGHTKPTMVGVLSAHLPHHATIPQTERILTGWGACTALAEMRVILGGDLNETFRELEMGAAASTGRGETLLRWMEEHELRLPDQAMDEPSYHPYNTAMRARRLDYIATRRLPAGEGHVMEGTRDIIQSDHDAVMLETNFAVRNKPKLTATWGARVLKDLDQVEEALREQRRGDPHHIIAEVAKAITVPAPQGGEPWQESDKLKHLRHRAKHAGEAERRSLWKQVWNTHKRERKAWLQRKVQAAANMNWGELRALGKQRQNKQWEHHLLGRPGWQDELREHFEGTFAKVSRERVQKAFGELRRALEHRCKRTPWKPFEEEELVAAMATWGRRKATGVDGTSLEALRAMQQDRVWGERLLYLYNDVLYTGKLHGKMGEGVTILLPKVTLPTEWGQTRPITLSSSTLKWLSQLLLGRCSHHFEPLTKFQWAWRGKQAEELIMVLRKVVRTGVEWKLPTWIAKLDVRKAFDSVHQQNMGAMVAHWVGDRGGQPWEARTWMALLEAETVQVAIGGEIVIVLQTTGVRQGAPDSPVLFAALMGRALQQARLPATRQGAGPPCPHNEGAFMDDTYVWDHDAENFQKRLTSVEETLKKDGLHIHPKKTAIITNAEQPGRFRIGGEWVDPQPEEGSFHILGSPVAFKNQVTLLIAEMHTRARKAFHAHAQELTARTPLPPRLKLMLVYLRPAALWGCSAWPPHETLLKAANSCQLHYVRKIVGLGKRAGETWVDWNQRGLRDARAKVHHHQVQRWSTHALRRIWGLWGHVARQHESCTKEILLWRGQKWWKAEQANPRGLRHPSRFNPHTDIERAVAAVGGQDWDIRAQDRLWWQAQTEEFVTRHDPPWSSGRQKALGNLAPNKTTRNTGGGRKRGNLAITDDVAHRNG</sequence>
<dbReference type="PROSITE" id="PS50878">
    <property type="entry name" value="RT_POL"/>
    <property type="match status" value="1"/>
</dbReference>
<dbReference type="Pfam" id="PF03372">
    <property type="entry name" value="Exo_endo_phos"/>
    <property type="match status" value="1"/>
</dbReference>
<organism evidence="3 4">
    <name type="scientific">Symbiodinium natans</name>
    <dbReference type="NCBI Taxonomy" id="878477"/>
    <lineage>
        <taxon>Eukaryota</taxon>
        <taxon>Sar</taxon>
        <taxon>Alveolata</taxon>
        <taxon>Dinophyceae</taxon>
        <taxon>Suessiales</taxon>
        <taxon>Symbiodiniaceae</taxon>
        <taxon>Symbiodinium</taxon>
    </lineage>
</organism>
<evidence type="ECO:0000256" key="1">
    <source>
        <dbReference type="SAM" id="MobiDB-lite"/>
    </source>
</evidence>
<keyword evidence="4" id="KW-1185">Reference proteome</keyword>
<comment type="caution">
    <text evidence="3">The sequence shown here is derived from an EMBL/GenBank/DDBJ whole genome shotgun (WGS) entry which is preliminary data.</text>
</comment>
<accession>A0A812K1G1</accession>
<feature type="compositionally biased region" description="Polar residues" evidence="1">
    <location>
        <begin position="136"/>
        <end position="149"/>
    </location>
</feature>
<dbReference type="InterPro" id="IPR036691">
    <property type="entry name" value="Endo/exonu/phosph_ase_sf"/>
</dbReference>
<dbReference type="OrthoDB" id="8193815at2759"/>
<dbReference type="EMBL" id="CAJNDS010000558">
    <property type="protein sequence ID" value="CAE7218394.1"/>
    <property type="molecule type" value="Genomic_DNA"/>
</dbReference>
<feature type="region of interest" description="Disordered" evidence="1">
    <location>
        <begin position="1"/>
        <end position="28"/>
    </location>
</feature>
<dbReference type="Proteomes" id="UP000604046">
    <property type="component" value="Unassembled WGS sequence"/>
</dbReference>
<dbReference type="Pfam" id="PF00078">
    <property type="entry name" value="RVT_1"/>
    <property type="match status" value="1"/>
</dbReference>
<evidence type="ECO:0000259" key="2">
    <source>
        <dbReference type="PROSITE" id="PS50878"/>
    </source>
</evidence>
<dbReference type="InterPro" id="IPR000477">
    <property type="entry name" value="RT_dom"/>
</dbReference>
<feature type="region of interest" description="Disordered" evidence="1">
    <location>
        <begin position="134"/>
        <end position="155"/>
    </location>
</feature>
<feature type="domain" description="Reverse transcriptase" evidence="2">
    <location>
        <begin position="800"/>
        <end position="1042"/>
    </location>
</feature>
<gene>
    <name evidence="3" type="ORF">SNAT2548_LOCUS7852</name>
</gene>
<dbReference type="SUPFAM" id="SSF56672">
    <property type="entry name" value="DNA/RNA polymerases"/>
    <property type="match status" value="1"/>
</dbReference>
<dbReference type="Gene3D" id="3.30.70.270">
    <property type="match status" value="1"/>
</dbReference>
<feature type="region of interest" description="Disordered" evidence="1">
    <location>
        <begin position="1242"/>
        <end position="1287"/>
    </location>
</feature>
<evidence type="ECO:0000313" key="3">
    <source>
        <dbReference type="EMBL" id="CAE7218394.1"/>
    </source>
</evidence>
<dbReference type="InterPro" id="IPR043128">
    <property type="entry name" value="Rev_trsase/Diguanyl_cyclase"/>
</dbReference>
<proteinExistence type="predicted"/>
<dbReference type="InterPro" id="IPR005135">
    <property type="entry name" value="Endo/exonuclease/phosphatase"/>
</dbReference>
<name>A0A812K1G1_9DINO</name>
<evidence type="ECO:0000313" key="4">
    <source>
        <dbReference type="Proteomes" id="UP000604046"/>
    </source>
</evidence>
<dbReference type="InterPro" id="IPR043502">
    <property type="entry name" value="DNA/RNA_pol_sf"/>
</dbReference>
<reference evidence="3" key="1">
    <citation type="submission" date="2021-02" db="EMBL/GenBank/DDBJ databases">
        <authorList>
            <person name="Dougan E. K."/>
            <person name="Rhodes N."/>
            <person name="Thang M."/>
            <person name="Chan C."/>
        </authorList>
    </citation>
    <scope>NUCLEOTIDE SEQUENCE</scope>
</reference>
<dbReference type="GO" id="GO:0003824">
    <property type="term" value="F:catalytic activity"/>
    <property type="evidence" value="ECO:0007669"/>
    <property type="project" value="InterPro"/>
</dbReference>
<dbReference type="Gene3D" id="3.60.10.10">
    <property type="entry name" value="Endonuclease/exonuclease/phosphatase"/>
    <property type="match status" value="1"/>
</dbReference>
<dbReference type="SUPFAM" id="SSF56219">
    <property type="entry name" value="DNase I-like"/>
    <property type="match status" value="1"/>
</dbReference>
<dbReference type="PANTHER" id="PTHR19446">
    <property type="entry name" value="REVERSE TRANSCRIPTASES"/>
    <property type="match status" value="1"/>
</dbReference>
<feature type="compositionally biased region" description="Low complexity" evidence="1">
    <location>
        <begin position="1"/>
        <end position="11"/>
    </location>
</feature>